<evidence type="ECO:0000313" key="4">
    <source>
        <dbReference type="Proteomes" id="UP000599523"/>
    </source>
</evidence>
<feature type="compositionally biased region" description="Basic residues" evidence="1">
    <location>
        <begin position="81"/>
        <end position="94"/>
    </location>
</feature>
<feature type="region of interest" description="Disordered" evidence="1">
    <location>
        <begin position="81"/>
        <end position="104"/>
    </location>
</feature>
<feature type="region of interest" description="Disordered" evidence="1">
    <location>
        <begin position="1"/>
        <end position="33"/>
    </location>
</feature>
<accession>A0A972FIR8</accession>
<dbReference type="RefSeq" id="WP_168987818.1">
    <property type="nucleotide sequence ID" value="NZ_CAWPHM010000266.1"/>
</dbReference>
<dbReference type="InterPro" id="IPR021682">
    <property type="entry name" value="DUF2933"/>
</dbReference>
<evidence type="ECO:0000313" key="3">
    <source>
        <dbReference type="EMBL" id="NMG03061.1"/>
    </source>
</evidence>
<reference evidence="3" key="1">
    <citation type="submission" date="2019-12" db="EMBL/GenBank/DDBJ databases">
        <title>Comparative genomics gives insights into the taxonomy of the Azoarcus-Aromatoleum group and reveals separate origins of nif in the plant-associated Azoarcus and non-plant-associated Aromatoleum sub-groups.</title>
        <authorList>
            <person name="Lafos M."/>
            <person name="Maluk M."/>
            <person name="Batista M."/>
            <person name="Junghare M."/>
            <person name="Carmona M."/>
            <person name="Faoro H."/>
            <person name="Cruz L.M."/>
            <person name="Battistoni F."/>
            <person name="De Souza E."/>
            <person name="Pedrosa F."/>
            <person name="Chen W.-M."/>
            <person name="Poole P.S."/>
            <person name="Dixon R.A."/>
            <person name="James E.K."/>
        </authorList>
    </citation>
    <scope>NUCLEOTIDE SEQUENCE</scope>
    <source>
        <strain evidence="3">NSC3</strain>
    </source>
</reference>
<keyword evidence="4" id="KW-1185">Reference proteome</keyword>
<dbReference type="Proteomes" id="UP000599523">
    <property type="component" value="Unassembled WGS sequence"/>
</dbReference>
<organism evidence="3 4">
    <name type="scientific">Azoarcus taiwanensis</name>
    <dbReference type="NCBI Taxonomy" id="666964"/>
    <lineage>
        <taxon>Bacteria</taxon>
        <taxon>Pseudomonadati</taxon>
        <taxon>Pseudomonadota</taxon>
        <taxon>Betaproteobacteria</taxon>
        <taxon>Rhodocyclales</taxon>
        <taxon>Zoogloeaceae</taxon>
        <taxon>Azoarcus</taxon>
    </lineage>
</organism>
<feature type="transmembrane region" description="Helical" evidence="2">
    <location>
        <begin position="36"/>
        <end position="53"/>
    </location>
</feature>
<evidence type="ECO:0000256" key="2">
    <source>
        <dbReference type="SAM" id="Phobius"/>
    </source>
</evidence>
<proteinExistence type="predicted"/>
<comment type="caution">
    <text evidence="3">The sequence shown here is derived from an EMBL/GenBank/DDBJ whole genome shotgun (WGS) entry which is preliminary data.</text>
</comment>
<gene>
    <name evidence="3" type="ORF">GPA21_08745</name>
</gene>
<dbReference type="Pfam" id="PF11666">
    <property type="entry name" value="DUF2933"/>
    <property type="match status" value="1"/>
</dbReference>
<evidence type="ECO:0000256" key="1">
    <source>
        <dbReference type="SAM" id="MobiDB-lite"/>
    </source>
</evidence>
<dbReference type="EMBL" id="WTVM01000041">
    <property type="protein sequence ID" value="NMG03061.1"/>
    <property type="molecule type" value="Genomic_DNA"/>
</dbReference>
<feature type="compositionally biased region" description="Basic and acidic residues" evidence="1">
    <location>
        <begin position="1"/>
        <end position="23"/>
    </location>
</feature>
<keyword evidence="2" id="KW-1133">Transmembrane helix</keyword>
<feature type="compositionally biased region" description="Basic and acidic residues" evidence="1">
    <location>
        <begin position="95"/>
        <end position="104"/>
    </location>
</feature>
<protein>
    <submittedName>
        <fullName evidence="3">DUF2933 domain-containing protein</fullName>
    </submittedName>
</protein>
<dbReference type="AlphaFoldDB" id="A0A972FIR8"/>
<name>A0A972FIR8_9RHOO</name>
<keyword evidence="2" id="KW-0472">Membrane</keyword>
<sequence length="104" mass="11740">MQAHDHQSTRHEHDAPETNRTERQSPAQQVTRSKRAKWVFVGFLALSAFVLIAEHRAHLIPYLPWLILLACPLMHVFMHRGHGHGGHGGHQHGTHGRDAKGDGR</sequence>
<keyword evidence="2" id="KW-0812">Transmembrane</keyword>